<dbReference type="AlphaFoldDB" id="X0UA82"/>
<organism evidence="1">
    <name type="scientific">marine sediment metagenome</name>
    <dbReference type="NCBI Taxonomy" id="412755"/>
    <lineage>
        <taxon>unclassified sequences</taxon>
        <taxon>metagenomes</taxon>
        <taxon>ecological metagenomes</taxon>
    </lineage>
</organism>
<protein>
    <submittedName>
        <fullName evidence="1">Uncharacterized protein</fullName>
    </submittedName>
</protein>
<feature type="non-terminal residue" evidence="1">
    <location>
        <position position="31"/>
    </location>
</feature>
<reference evidence="1" key="1">
    <citation type="journal article" date="2014" name="Front. Microbiol.">
        <title>High frequency of phylogenetically diverse reductive dehalogenase-homologous genes in deep subseafloor sedimentary metagenomes.</title>
        <authorList>
            <person name="Kawai M."/>
            <person name="Futagami T."/>
            <person name="Toyoda A."/>
            <person name="Takaki Y."/>
            <person name="Nishi S."/>
            <person name="Hori S."/>
            <person name="Arai W."/>
            <person name="Tsubouchi T."/>
            <person name="Morono Y."/>
            <person name="Uchiyama I."/>
            <person name="Ito T."/>
            <person name="Fujiyama A."/>
            <person name="Inagaki F."/>
            <person name="Takami H."/>
        </authorList>
    </citation>
    <scope>NUCLEOTIDE SEQUENCE</scope>
    <source>
        <strain evidence="1">Expedition CK06-06</strain>
    </source>
</reference>
<dbReference type="EMBL" id="BARS01014714">
    <property type="protein sequence ID" value="GAF96231.1"/>
    <property type="molecule type" value="Genomic_DNA"/>
</dbReference>
<comment type="caution">
    <text evidence="1">The sequence shown here is derived from an EMBL/GenBank/DDBJ whole genome shotgun (WGS) entry which is preliminary data.</text>
</comment>
<accession>X0UA82</accession>
<name>X0UA82_9ZZZZ</name>
<feature type="non-terminal residue" evidence="1">
    <location>
        <position position="1"/>
    </location>
</feature>
<evidence type="ECO:0000313" key="1">
    <source>
        <dbReference type="EMBL" id="GAF96231.1"/>
    </source>
</evidence>
<sequence length="31" mass="3275">GPSSPASAAGAPILLQFRNIRRPRVATEKRG</sequence>
<proteinExistence type="predicted"/>
<gene>
    <name evidence="1" type="ORF">S01H1_24561</name>
</gene>